<evidence type="ECO:0000313" key="16">
    <source>
        <dbReference type="EMBL" id="KAF2198008.1"/>
    </source>
</evidence>
<feature type="domain" description="DEAD-box RNA helicase Q" evidence="15">
    <location>
        <begin position="278"/>
        <end position="306"/>
    </location>
</feature>
<dbReference type="PANTHER" id="PTHR47959">
    <property type="entry name" value="ATP-DEPENDENT RNA HELICASE RHLE-RELATED"/>
    <property type="match status" value="1"/>
</dbReference>
<dbReference type="PROSITE" id="PS51192">
    <property type="entry name" value="HELICASE_ATP_BIND_1"/>
    <property type="match status" value="1"/>
</dbReference>
<dbReference type="Pfam" id="PF00270">
    <property type="entry name" value="DEAD"/>
    <property type="match status" value="1"/>
</dbReference>
<evidence type="ECO:0000256" key="2">
    <source>
        <dbReference type="ARBA" id="ARBA00012552"/>
    </source>
</evidence>
<evidence type="ECO:0000256" key="10">
    <source>
        <dbReference type="ARBA" id="ARBA00047984"/>
    </source>
</evidence>
<dbReference type="PROSITE" id="PS51194">
    <property type="entry name" value="HELICASE_CTER"/>
    <property type="match status" value="1"/>
</dbReference>
<dbReference type="GO" id="GO:0010467">
    <property type="term" value="P:gene expression"/>
    <property type="evidence" value="ECO:0007669"/>
    <property type="project" value="UniProtKB-ARBA"/>
</dbReference>
<dbReference type="Proteomes" id="UP000799536">
    <property type="component" value="Unassembled WGS sequence"/>
</dbReference>
<proteinExistence type="predicted"/>
<evidence type="ECO:0000256" key="4">
    <source>
        <dbReference type="ARBA" id="ARBA00022741"/>
    </source>
</evidence>
<evidence type="ECO:0000256" key="6">
    <source>
        <dbReference type="ARBA" id="ARBA00022806"/>
    </source>
</evidence>
<dbReference type="InterPro" id="IPR050079">
    <property type="entry name" value="DEAD_box_RNA_helicase"/>
</dbReference>
<dbReference type="GO" id="GO:0016787">
    <property type="term" value="F:hydrolase activity"/>
    <property type="evidence" value="ECO:0007669"/>
    <property type="project" value="UniProtKB-KW"/>
</dbReference>
<reference evidence="16" key="1">
    <citation type="journal article" date="2020" name="Stud. Mycol.">
        <title>101 Dothideomycetes genomes: a test case for predicting lifestyles and emergence of pathogens.</title>
        <authorList>
            <person name="Haridas S."/>
            <person name="Albert R."/>
            <person name="Binder M."/>
            <person name="Bloem J."/>
            <person name="Labutti K."/>
            <person name="Salamov A."/>
            <person name="Andreopoulos B."/>
            <person name="Baker S."/>
            <person name="Barry K."/>
            <person name="Bills G."/>
            <person name="Bluhm B."/>
            <person name="Cannon C."/>
            <person name="Castanera R."/>
            <person name="Culley D."/>
            <person name="Daum C."/>
            <person name="Ezra D."/>
            <person name="Gonzalez J."/>
            <person name="Henrissat B."/>
            <person name="Kuo A."/>
            <person name="Liang C."/>
            <person name="Lipzen A."/>
            <person name="Lutzoni F."/>
            <person name="Magnuson J."/>
            <person name="Mondo S."/>
            <person name="Nolan M."/>
            <person name="Ohm R."/>
            <person name="Pangilinan J."/>
            <person name="Park H.-J."/>
            <person name="Ramirez L."/>
            <person name="Alfaro M."/>
            <person name="Sun H."/>
            <person name="Tritt A."/>
            <person name="Yoshinaga Y."/>
            <person name="Zwiers L.-H."/>
            <person name="Turgeon B."/>
            <person name="Goodwin S."/>
            <person name="Spatafora J."/>
            <person name="Crous P."/>
            <person name="Grigoriev I."/>
        </authorList>
    </citation>
    <scope>NUCLEOTIDE SEQUENCE</scope>
    <source>
        <strain evidence="16">ATCC 74209</strain>
    </source>
</reference>
<dbReference type="PROSITE" id="PS00039">
    <property type="entry name" value="DEAD_ATP_HELICASE"/>
    <property type="match status" value="1"/>
</dbReference>
<evidence type="ECO:0000259" key="14">
    <source>
        <dbReference type="PROSITE" id="PS51194"/>
    </source>
</evidence>
<keyword evidence="4" id="KW-0547">Nucleotide-binding</keyword>
<dbReference type="PANTHER" id="PTHR47959:SF1">
    <property type="entry name" value="ATP-DEPENDENT RNA HELICASE DBPA"/>
    <property type="match status" value="1"/>
</dbReference>
<dbReference type="GO" id="GO:0003724">
    <property type="term" value="F:RNA helicase activity"/>
    <property type="evidence" value="ECO:0007669"/>
    <property type="project" value="UniProtKB-EC"/>
</dbReference>
<dbReference type="SMART" id="SM00487">
    <property type="entry name" value="DEXDc"/>
    <property type="match status" value="1"/>
</dbReference>
<feature type="region of interest" description="Disordered" evidence="12">
    <location>
        <begin position="765"/>
        <end position="794"/>
    </location>
</feature>
<keyword evidence="3" id="KW-0690">Ribosome biogenesis</keyword>
<dbReference type="GO" id="GO:0042254">
    <property type="term" value="P:ribosome biogenesis"/>
    <property type="evidence" value="ECO:0007669"/>
    <property type="project" value="UniProtKB-KW"/>
</dbReference>
<feature type="domain" description="Helicase C-terminal" evidence="14">
    <location>
        <begin position="562"/>
        <end position="709"/>
    </location>
</feature>
<feature type="domain" description="Helicase ATP-binding" evidence="13">
    <location>
        <begin position="309"/>
        <end position="513"/>
    </location>
</feature>
<dbReference type="OrthoDB" id="4310724at2759"/>
<dbReference type="GO" id="GO:0005634">
    <property type="term" value="C:nucleus"/>
    <property type="evidence" value="ECO:0007669"/>
    <property type="project" value="UniProtKB-SubCell"/>
</dbReference>
<accession>A0A9P4MSG3</accession>
<evidence type="ECO:0000313" key="17">
    <source>
        <dbReference type="Proteomes" id="UP000799536"/>
    </source>
</evidence>
<dbReference type="InterPro" id="IPR011545">
    <property type="entry name" value="DEAD/DEAH_box_helicase_dom"/>
</dbReference>
<feature type="region of interest" description="Disordered" evidence="12">
    <location>
        <begin position="169"/>
        <end position="252"/>
    </location>
</feature>
<feature type="compositionally biased region" description="Low complexity" evidence="12">
    <location>
        <begin position="105"/>
        <end position="116"/>
    </location>
</feature>
<name>A0A9P4MSG3_9PLEO</name>
<dbReference type="InterPro" id="IPR014014">
    <property type="entry name" value="RNA_helicase_DEAD_Q_motif"/>
</dbReference>
<feature type="region of interest" description="Disordered" evidence="12">
    <location>
        <begin position="94"/>
        <end position="118"/>
    </location>
</feature>
<dbReference type="GO" id="GO:0003723">
    <property type="term" value="F:RNA binding"/>
    <property type="evidence" value="ECO:0007669"/>
    <property type="project" value="UniProtKB-KW"/>
</dbReference>
<evidence type="ECO:0000256" key="8">
    <source>
        <dbReference type="ARBA" id="ARBA00022884"/>
    </source>
</evidence>
<feature type="compositionally biased region" description="Basic residues" evidence="12">
    <location>
        <begin position="227"/>
        <end position="240"/>
    </location>
</feature>
<evidence type="ECO:0000256" key="1">
    <source>
        <dbReference type="ARBA" id="ARBA00004123"/>
    </source>
</evidence>
<comment type="catalytic activity">
    <reaction evidence="10">
        <text>ATP + H2O = ADP + phosphate + H(+)</text>
        <dbReference type="Rhea" id="RHEA:13065"/>
        <dbReference type="ChEBI" id="CHEBI:15377"/>
        <dbReference type="ChEBI" id="CHEBI:15378"/>
        <dbReference type="ChEBI" id="CHEBI:30616"/>
        <dbReference type="ChEBI" id="CHEBI:43474"/>
        <dbReference type="ChEBI" id="CHEBI:456216"/>
        <dbReference type="EC" id="3.6.4.13"/>
    </reaction>
</comment>
<dbReference type="GO" id="GO:0005829">
    <property type="term" value="C:cytosol"/>
    <property type="evidence" value="ECO:0007669"/>
    <property type="project" value="TreeGrafter"/>
</dbReference>
<feature type="compositionally biased region" description="Basic residues" evidence="12">
    <location>
        <begin position="772"/>
        <end position="782"/>
    </location>
</feature>
<dbReference type="InterPro" id="IPR001650">
    <property type="entry name" value="Helicase_C-like"/>
</dbReference>
<keyword evidence="9" id="KW-0539">Nucleus</keyword>
<dbReference type="InterPro" id="IPR027417">
    <property type="entry name" value="P-loop_NTPase"/>
</dbReference>
<dbReference type="InterPro" id="IPR014001">
    <property type="entry name" value="Helicase_ATP-bd"/>
</dbReference>
<gene>
    <name evidence="16" type="ORF">GQ43DRAFT_465971</name>
</gene>
<keyword evidence="17" id="KW-1185">Reference proteome</keyword>
<comment type="subcellular location">
    <subcellularLocation>
        <location evidence="1">Nucleus</location>
    </subcellularLocation>
</comment>
<keyword evidence="7" id="KW-0067">ATP-binding</keyword>
<evidence type="ECO:0000256" key="12">
    <source>
        <dbReference type="SAM" id="MobiDB-lite"/>
    </source>
</evidence>
<dbReference type="GO" id="GO:0005524">
    <property type="term" value="F:ATP binding"/>
    <property type="evidence" value="ECO:0007669"/>
    <property type="project" value="UniProtKB-KW"/>
</dbReference>
<dbReference type="SUPFAM" id="SSF52540">
    <property type="entry name" value="P-loop containing nucleoside triphosphate hydrolases"/>
    <property type="match status" value="1"/>
</dbReference>
<dbReference type="EC" id="3.6.4.13" evidence="2"/>
<feature type="compositionally biased region" description="Acidic residues" evidence="12">
    <location>
        <begin position="202"/>
        <end position="221"/>
    </location>
</feature>
<dbReference type="EMBL" id="ML994179">
    <property type="protein sequence ID" value="KAF2198008.1"/>
    <property type="molecule type" value="Genomic_DNA"/>
</dbReference>
<dbReference type="AlphaFoldDB" id="A0A9P4MSG3"/>
<evidence type="ECO:0000256" key="11">
    <source>
        <dbReference type="PROSITE-ProRule" id="PRU00552"/>
    </source>
</evidence>
<evidence type="ECO:0000256" key="5">
    <source>
        <dbReference type="ARBA" id="ARBA00022801"/>
    </source>
</evidence>
<evidence type="ECO:0000256" key="9">
    <source>
        <dbReference type="ARBA" id="ARBA00023242"/>
    </source>
</evidence>
<dbReference type="SMART" id="SM00490">
    <property type="entry name" value="HELICc"/>
    <property type="match status" value="1"/>
</dbReference>
<protein>
    <recommendedName>
        <fullName evidence="2">RNA helicase</fullName>
        <ecNumber evidence="2">3.6.4.13</ecNumber>
    </recommendedName>
</protein>
<evidence type="ECO:0000256" key="7">
    <source>
        <dbReference type="ARBA" id="ARBA00022840"/>
    </source>
</evidence>
<feature type="compositionally biased region" description="Basic and acidic residues" evidence="12">
    <location>
        <begin position="23"/>
        <end position="39"/>
    </location>
</feature>
<comment type="caution">
    <text evidence="16">The sequence shown here is derived from an EMBL/GenBank/DDBJ whole genome shotgun (WGS) entry which is preliminary data.</text>
</comment>
<dbReference type="CDD" id="cd17946">
    <property type="entry name" value="DEADc_DDX24"/>
    <property type="match status" value="1"/>
</dbReference>
<dbReference type="PROSITE" id="PS51195">
    <property type="entry name" value="Q_MOTIF"/>
    <property type="match status" value="1"/>
</dbReference>
<evidence type="ECO:0000259" key="13">
    <source>
        <dbReference type="PROSITE" id="PS51192"/>
    </source>
</evidence>
<sequence length="848" mass="93436">MFVQGNELKYQEMTHGYENINQTEKKNIRDREADAKRDLGAPVEVEETARSSSVPRPNISFALHLYPGESNKHKVHDTMKRALPPKVAAMKARKRQKLDKPGGAPPAKTSAKTAAKTYKKRPMRLDELQWNDVPMPDRLDDFHGFFGLEEIDDVEVVKDATGKVTFEAKASHTEPEVNALAGKEDNTGEVDAIETNGKAAMDESDGWEGFSSDDQEKEGEEQVASKKEKKQKKQKPKKQTLAKDDVDSASGALSSTKQGAFAALADEALDEDEFVDVSAWTDLQLSAETLSSLSKLKFSQPTPIQSATIPEILAGHDVIGKASTGSGKTMAFGIPILETFLALPPKPSSDKSKKSPLALIVSPTRELAHQIATHLTNLCSNGPFNGPSIVTVTGGLSVQKQRRLLANADIVVGTPGRLWEVISTGHGLLSLFKQIRFLVVDEADRLLTEGHYKEMEEIINVLEQSDEESAELSDADAVEDQNVPKRQTLVFSATFHKGLQAKLANKKSRSGDLLSQEESMQYLVKKLRFREEKPKFIDVNPSSQMASKLKEGLIECAGTEKDLYLYALALFNAKKRILIFSNSIPAVRRLTPFLQNLNLPALPLHSQMPQKARLRSVERFTAQPGSILVATDVAARGLDIPNVNLIIHYHLPRTADSYVHRSGRTARGQASGLSILICAPEEAAGTRRLIAKVHARSKAEKKSKMDYFIRSLDIDRRIVSKLKPRVVLAKKLADTVIAKEKKHSEDDWLRAAAEDLGVDYDSETFEAEAPGRKGRGTGRRKKEREATEMSKGEQQALRAELREMLSHRVNVGVSEKYLTSGAVDVNALLQGEGNGEFLGTVDLGFDDV</sequence>
<feature type="short sequence motif" description="Q motif" evidence="11">
    <location>
        <begin position="278"/>
        <end position="306"/>
    </location>
</feature>
<keyword evidence="6" id="KW-0347">Helicase</keyword>
<dbReference type="Gene3D" id="3.40.50.300">
    <property type="entry name" value="P-loop containing nucleotide triphosphate hydrolases"/>
    <property type="match status" value="2"/>
</dbReference>
<evidence type="ECO:0000259" key="15">
    <source>
        <dbReference type="PROSITE" id="PS51195"/>
    </source>
</evidence>
<dbReference type="InterPro" id="IPR000629">
    <property type="entry name" value="RNA-helicase_DEAD-box_CS"/>
</dbReference>
<evidence type="ECO:0000256" key="3">
    <source>
        <dbReference type="ARBA" id="ARBA00022517"/>
    </source>
</evidence>
<dbReference type="Pfam" id="PF00271">
    <property type="entry name" value="Helicase_C"/>
    <property type="match status" value="1"/>
</dbReference>
<organism evidence="16 17">
    <name type="scientific">Delitschia confertaspora ATCC 74209</name>
    <dbReference type="NCBI Taxonomy" id="1513339"/>
    <lineage>
        <taxon>Eukaryota</taxon>
        <taxon>Fungi</taxon>
        <taxon>Dikarya</taxon>
        <taxon>Ascomycota</taxon>
        <taxon>Pezizomycotina</taxon>
        <taxon>Dothideomycetes</taxon>
        <taxon>Pleosporomycetidae</taxon>
        <taxon>Pleosporales</taxon>
        <taxon>Delitschiaceae</taxon>
        <taxon>Delitschia</taxon>
    </lineage>
</organism>
<keyword evidence="5" id="KW-0378">Hydrolase</keyword>
<dbReference type="CDD" id="cd18787">
    <property type="entry name" value="SF2_C_DEAD"/>
    <property type="match status" value="1"/>
</dbReference>
<keyword evidence="8" id="KW-0694">RNA-binding</keyword>
<feature type="region of interest" description="Disordered" evidence="12">
    <location>
        <begin position="15"/>
        <end position="54"/>
    </location>
</feature>